<dbReference type="RefSeq" id="XP_027193650.1">
    <property type="nucleotide sequence ID" value="XM_027337849.1"/>
</dbReference>
<dbReference type="InterPro" id="IPR051553">
    <property type="entry name" value="Ran_GTPase-activating"/>
</dbReference>
<dbReference type="Proteomes" id="UP000515146">
    <property type="component" value="Unplaced"/>
</dbReference>
<dbReference type="AlphaFoldDB" id="A0A6P6XJD2"/>
<proteinExistence type="predicted"/>
<dbReference type="KEGG" id="dpte:113788388"/>
<dbReference type="InterPro" id="IPR000408">
    <property type="entry name" value="Reg_chr_condens"/>
</dbReference>
<evidence type="ECO:0000313" key="2">
    <source>
        <dbReference type="Proteomes" id="UP000515146"/>
    </source>
</evidence>
<dbReference type="PROSITE" id="PS50012">
    <property type="entry name" value="RCC1_3"/>
    <property type="match status" value="2"/>
</dbReference>
<evidence type="ECO:0000256" key="1">
    <source>
        <dbReference type="PROSITE-ProRule" id="PRU00235"/>
    </source>
</evidence>
<dbReference type="InParanoid" id="A0A6P6XJD2"/>
<feature type="repeat" description="RCC1" evidence="1">
    <location>
        <begin position="147"/>
        <end position="200"/>
    </location>
</feature>
<dbReference type="PRINTS" id="PR00633">
    <property type="entry name" value="RCCNDNSATION"/>
</dbReference>
<reference evidence="3" key="1">
    <citation type="submission" date="2025-08" db="UniProtKB">
        <authorList>
            <consortium name="RefSeq"/>
        </authorList>
    </citation>
    <scope>IDENTIFICATION</scope>
    <source>
        <strain evidence="3">Airmid</strain>
    </source>
</reference>
<dbReference type="PANTHER" id="PTHR45982">
    <property type="entry name" value="REGULATOR OF CHROMOSOME CONDENSATION"/>
    <property type="match status" value="1"/>
</dbReference>
<protein>
    <submittedName>
        <fullName evidence="3">Uncharacterized protein LOC113788388</fullName>
    </submittedName>
</protein>
<keyword evidence="2" id="KW-1185">Reference proteome</keyword>
<organism evidence="2 3">
    <name type="scientific">Dermatophagoides pteronyssinus</name>
    <name type="common">European house dust mite</name>
    <dbReference type="NCBI Taxonomy" id="6956"/>
    <lineage>
        <taxon>Eukaryota</taxon>
        <taxon>Metazoa</taxon>
        <taxon>Ecdysozoa</taxon>
        <taxon>Arthropoda</taxon>
        <taxon>Chelicerata</taxon>
        <taxon>Arachnida</taxon>
        <taxon>Acari</taxon>
        <taxon>Acariformes</taxon>
        <taxon>Sarcoptiformes</taxon>
        <taxon>Astigmata</taxon>
        <taxon>Psoroptidia</taxon>
        <taxon>Analgoidea</taxon>
        <taxon>Pyroglyphidae</taxon>
        <taxon>Dermatophagoidinae</taxon>
        <taxon>Dermatophagoides</taxon>
    </lineage>
</organism>
<dbReference type="Gene3D" id="2.130.10.30">
    <property type="entry name" value="Regulator of chromosome condensation 1/beta-lactamase-inhibitor protein II"/>
    <property type="match status" value="2"/>
</dbReference>
<dbReference type="InterPro" id="IPR009091">
    <property type="entry name" value="RCC1/BLIP-II"/>
</dbReference>
<dbReference type="SUPFAM" id="SSF50985">
    <property type="entry name" value="RCC1/BLIP-II"/>
    <property type="match status" value="1"/>
</dbReference>
<dbReference type="OrthoDB" id="5981550at2759"/>
<name>A0A6P6XJD2_DERPT</name>
<sequence>MSEIRNQSKSNESILTIKRLHAGLEEARLSWYPKEINIKYEAEDYFCDDFIIDIAAGTHHCLALSKSGRLYAWGSNSYGQLGLGDTKNRISPVVVEHLNHVKVTHISCGDQHSACIDTDRNLVKNLPETIKLISCGTNHVLAVDEDDNVYSWGNSDDGKLGFVESVNAYTPKKLPFFLPKNTSILQVLACKNHSVVLSNKGFVFAWGLYSCLSSMENLSKPTNIQGILLETGLNNVMVRQIFAGDAFTGIMTVENKLVLLGTLDKKFYLNLNSETLLDIKTYNSPVIYELGFRPKTITADWFHFQKQQNTAECNIIEVEWAINDIIPDKSQKKIAAISRETLERKKDGVTAKNQDYESYSVYSTINNSYIKLMYLVSYMNNNSAPNISMLQSYLKSTISYEELLNYISDFNLECKTVFEEILRLSTVYQSIDKKNKQFTLIYNALTVIDNMPPKIYDVNASQTLQSLQETYLLEQIVRMQYLQPSYLLTILDTTSSLNTIYLTCSYINSLYNFDGNKAGIYALLRYIALSEVQYYTETDLESLFMCEESAFRILLVDFLFRNSTEVKKILNPLICISNQSTTSLLKTLLDLDLGIASNDYLIWACNFEEFQSKVNMLEKSQNNKRNTPPKNDSSSAQNVELDYDNKIESESVFFVSDITLLDAISDSKKYKLSL</sequence>
<dbReference type="Pfam" id="PF00415">
    <property type="entry name" value="RCC1"/>
    <property type="match status" value="1"/>
</dbReference>
<evidence type="ECO:0000313" key="3">
    <source>
        <dbReference type="RefSeq" id="XP_027193650.1"/>
    </source>
</evidence>
<gene>
    <name evidence="3" type="primary">LOC113788388</name>
</gene>
<feature type="repeat" description="RCC1" evidence="1">
    <location>
        <begin position="68"/>
        <end position="119"/>
    </location>
</feature>
<dbReference type="Pfam" id="PF13540">
    <property type="entry name" value="RCC1_2"/>
    <property type="match status" value="1"/>
</dbReference>
<dbReference type="PANTHER" id="PTHR45982:SF1">
    <property type="entry name" value="REGULATOR OF CHROMOSOME CONDENSATION"/>
    <property type="match status" value="1"/>
</dbReference>
<accession>A0A6P6XJD2</accession>